<comment type="caution">
    <text evidence="2">The sequence shown here is derived from an EMBL/GenBank/DDBJ whole genome shotgun (WGS) entry which is preliminary data.</text>
</comment>
<keyword evidence="1" id="KW-0812">Transmembrane</keyword>
<dbReference type="EMBL" id="VTEI01000002">
    <property type="protein sequence ID" value="TYS18501.1"/>
    <property type="molecule type" value="Genomic_DNA"/>
</dbReference>
<gene>
    <name evidence="2" type="ORF">FZC78_02895</name>
</gene>
<dbReference type="AlphaFoldDB" id="A0A5D4NXK0"/>
<protein>
    <recommendedName>
        <fullName evidence="4">DUF4367 domain-containing protein</fullName>
    </recommendedName>
</protein>
<accession>A0A5D4NXK0</accession>
<keyword evidence="1" id="KW-1133">Transmembrane helix</keyword>
<name>A0A5D4NXK0_9BACI</name>
<keyword evidence="1" id="KW-0472">Membrane</keyword>
<evidence type="ECO:0000313" key="3">
    <source>
        <dbReference type="Proteomes" id="UP000322267"/>
    </source>
</evidence>
<dbReference type="Proteomes" id="UP000322267">
    <property type="component" value="Unassembled WGS sequence"/>
</dbReference>
<reference evidence="2 3" key="1">
    <citation type="submission" date="2019-08" db="EMBL/GenBank/DDBJ databases">
        <title>Bacillus genomes from the desert of Cuatro Cienegas, Coahuila.</title>
        <authorList>
            <person name="Olmedo-Alvarez G."/>
        </authorList>
    </citation>
    <scope>NUCLEOTIDE SEQUENCE [LARGE SCALE GENOMIC DNA]</scope>
    <source>
        <strain evidence="2 3">CH34_1T</strain>
    </source>
</reference>
<evidence type="ECO:0008006" key="4">
    <source>
        <dbReference type="Google" id="ProtNLM"/>
    </source>
</evidence>
<proteinExistence type="predicted"/>
<evidence type="ECO:0000313" key="2">
    <source>
        <dbReference type="EMBL" id="TYS18501.1"/>
    </source>
</evidence>
<organism evidence="2 3">
    <name type="scientific">Rossellomorea vietnamensis</name>
    <dbReference type="NCBI Taxonomy" id="218284"/>
    <lineage>
        <taxon>Bacteria</taxon>
        <taxon>Bacillati</taxon>
        <taxon>Bacillota</taxon>
        <taxon>Bacilli</taxon>
        <taxon>Bacillales</taxon>
        <taxon>Bacillaceae</taxon>
        <taxon>Rossellomorea</taxon>
    </lineage>
</organism>
<dbReference type="OrthoDB" id="2843826at2"/>
<evidence type="ECO:0000256" key="1">
    <source>
        <dbReference type="SAM" id="Phobius"/>
    </source>
</evidence>
<feature type="transmembrane region" description="Helical" evidence="1">
    <location>
        <begin position="47"/>
        <end position="68"/>
    </location>
</feature>
<sequence>MDELKNLRTMMKADTFRNHGFTSRMKNNIVNQINSKETLSTKKRIKFAPVLSSIFAVASISVAAYYGGSELGIIENHSAETSIHYYNINIEKPSFLGDEFKFPAKVPFKVSDVKTRTRESPVGMMYTVTLIGEKKETLRLFFQSMNDNIENLTFAGEQVKEGKFEGYYSQDQSVEVNNDFKFKTSSMVWLEEEQKMYSLHYKPGESGQMLYKEELVKIAQSFR</sequence>
<dbReference type="RefSeq" id="WP_148938179.1">
    <property type="nucleotide sequence ID" value="NZ_VTEI01000002.1"/>
</dbReference>